<dbReference type="Gene3D" id="3.40.50.300">
    <property type="entry name" value="P-loop containing nucleotide triphosphate hydrolases"/>
    <property type="match status" value="1"/>
</dbReference>
<dbReference type="InterPro" id="IPR049730">
    <property type="entry name" value="SNF2/RAD54-like_C"/>
</dbReference>
<dbReference type="GO" id="GO:0008094">
    <property type="term" value="F:ATP-dependent activity, acting on DNA"/>
    <property type="evidence" value="ECO:0007669"/>
    <property type="project" value="TreeGrafter"/>
</dbReference>
<evidence type="ECO:0000256" key="3">
    <source>
        <dbReference type="ARBA" id="ARBA00022840"/>
    </source>
</evidence>
<evidence type="ECO:0000313" key="5">
    <source>
        <dbReference type="EMBL" id="KGK34557.1"/>
    </source>
</evidence>
<comment type="caution">
    <text evidence="5">The sequence shown here is derived from an EMBL/GenBank/DDBJ whole genome shotgun (WGS) entry which is preliminary data.</text>
</comment>
<dbReference type="GO" id="GO:0016787">
    <property type="term" value="F:hydrolase activity"/>
    <property type="evidence" value="ECO:0007669"/>
    <property type="project" value="UniProtKB-KW"/>
</dbReference>
<feature type="non-terminal residue" evidence="5">
    <location>
        <position position="1"/>
    </location>
</feature>
<dbReference type="InterPro" id="IPR050628">
    <property type="entry name" value="SNF2_RAD54_helicase_TF"/>
</dbReference>
<dbReference type="GO" id="GO:0005524">
    <property type="term" value="F:ATP binding"/>
    <property type="evidence" value="ECO:0007669"/>
    <property type="project" value="UniProtKB-KW"/>
</dbReference>
<dbReference type="SUPFAM" id="SSF52540">
    <property type="entry name" value="P-loop containing nucleoside triphosphate hydrolases"/>
    <property type="match status" value="1"/>
</dbReference>
<dbReference type="PANTHER" id="PTHR45626">
    <property type="entry name" value="TRANSCRIPTION TERMINATION FACTOR 2-RELATED"/>
    <property type="match status" value="1"/>
</dbReference>
<dbReference type="CDD" id="cd18793">
    <property type="entry name" value="SF2_C_SNF"/>
    <property type="match status" value="1"/>
</dbReference>
<accession>A0A099NRI7</accession>
<keyword evidence="2" id="KW-0378">Hydrolase</keyword>
<dbReference type="VEuPathDB" id="FungiDB:C5L36_0A06240"/>
<proteinExistence type="predicted"/>
<keyword evidence="1" id="KW-0547">Nucleotide-binding</keyword>
<feature type="non-terminal residue" evidence="5">
    <location>
        <position position="164"/>
    </location>
</feature>
<protein>
    <recommendedName>
        <fullName evidence="4">Helicase C-terminal domain-containing protein</fullName>
    </recommendedName>
</protein>
<dbReference type="Pfam" id="PF00271">
    <property type="entry name" value="Helicase_C"/>
    <property type="match status" value="1"/>
</dbReference>
<organism evidence="5 6">
    <name type="scientific">Pichia kudriavzevii</name>
    <name type="common">Yeast</name>
    <name type="synonym">Issatchenkia orientalis</name>
    <dbReference type="NCBI Taxonomy" id="4909"/>
    <lineage>
        <taxon>Eukaryota</taxon>
        <taxon>Fungi</taxon>
        <taxon>Dikarya</taxon>
        <taxon>Ascomycota</taxon>
        <taxon>Saccharomycotina</taxon>
        <taxon>Pichiomycetes</taxon>
        <taxon>Pichiales</taxon>
        <taxon>Pichiaceae</taxon>
        <taxon>Pichia</taxon>
    </lineage>
</organism>
<dbReference type="PROSITE" id="PS51194">
    <property type="entry name" value="HELICASE_CTER"/>
    <property type="match status" value="1"/>
</dbReference>
<dbReference type="SMART" id="SM00490">
    <property type="entry name" value="HELICc"/>
    <property type="match status" value="1"/>
</dbReference>
<gene>
    <name evidence="5" type="ORF">JL09_g6295</name>
</gene>
<dbReference type="eggNOG" id="KOG1001">
    <property type="taxonomic scope" value="Eukaryota"/>
</dbReference>
<sequence length="164" mass="19001">AFNQGLDWQAVRRKFELDSKASDKNWRLQTIEKFKERDGKLIVSAKIKKTVELISKIMQESPGEKIIVFSQFMGYFDVIKMILRERNIEFLQYDGSMDMTSKNDTVTAFYKDSTKTVLLLSLKAGNVGLTLTCANHVIVSEPFWNPYVEKQAQDRVHRISQTKE</sequence>
<dbReference type="PANTHER" id="PTHR45626:SF16">
    <property type="entry name" value="ATP-DEPENDENT HELICASE ULS1"/>
    <property type="match status" value="1"/>
</dbReference>
<dbReference type="GO" id="GO:0000724">
    <property type="term" value="P:double-strand break repair via homologous recombination"/>
    <property type="evidence" value="ECO:0007669"/>
    <property type="project" value="TreeGrafter"/>
</dbReference>
<dbReference type="HOGENOM" id="CLU_1622912_0_0_1"/>
<keyword evidence="3" id="KW-0067">ATP-binding</keyword>
<evidence type="ECO:0000313" key="6">
    <source>
        <dbReference type="Proteomes" id="UP000029867"/>
    </source>
</evidence>
<dbReference type="EMBL" id="JQFK01001520">
    <property type="protein sequence ID" value="KGK34557.1"/>
    <property type="molecule type" value="Genomic_DNA"/>
</dbReference>
<dbReference type="InterPro" id="IPR001650">
    <property type="entry name" value="Helicase_C-like"/>
</dbReference>
<dbReference type="AlphaFoldDB" id="A0A099NRI7"/>
<reference evidence="6" key="1">
    <citation type="journal article" date="2014" name="Microb. Cell Fact.">
        <title>Exploiting Issatchenkia orientalis SD108 for succinic acid production.</title>
        <authorList>
            <person name="Xiao H."/>
            <person name="Shao Z."/>
            <person name="Jiang Y."/>
            <person name="Dole S."/>
            <person name="Zhao H."/>
        </authorList>
    </citation>
    <scope>NUCLEOTIDE SEQUENCE [LARGE SCALE GENOMIC DNA]</scope>
    <source>
        <strain evidence="6">SD108</strain>
    </source>
</reference>
<dbReference type="Proteomes" id="UP000029867">
    <property type="component" value="Unassembled WGS sequence"/>
</dbReference>
<feature type="domain" description="Helicase C-terminal" evidence="4">
    <location>
        <begin position="49"/>
        <end position="164"/>
    </location>
</feature>
<evidence type="ECO:0000259" key="4">
    <source>
        <dbReference type="PROSITE" id="PS51194"/>
    </source>
</evidence>
<name>A0A099NRI7_PICKU</name>
<evidence type="ECO:0000256" key="2">
    <source>
        <dbReference type="ARBA" id="ARBA00022801"/>
    </source>
</evidence>
<dbReference type="InterPro" id="IPR027417">
    <property type="entry name" value="P-loop_NTPase"/>
</dbReference>
<evidence type="ECO:0000256" key="1">
    <source>
        <dbReference type="ARBA" id="ARBA00022741"/>
    </source>
</evidence>
<dbReference type="GO" id="GO:0005737">
    <property type="term" value="C:cytoplasm"/>
    <property type="evidence" value="ECO:0007669"/>
    <property type="project" value="TreeGrafter"/>
</dbReference>
<dbReference type="GO" id="GO:0005634">
    <property type="term" value="C:nucleus"/>
    <property type="evidence" value="ECO:0007669"/>
    <property type="project" value="TreeGrafter"/>
</dbReference>